<dbReference type="Proteomes" id="UP000676951">
    <property type="component" value="Chromosome"/>
</dbReference>
<organism evidence="2 3">
    <name type="scientific">Bradyrhizobium sediminis</name>
    <dbReference type="NCBI Taxonomy" id="2840469"/>
    <lineage>
        <taxon>Bacteria</taxon>
        <taxon>Pseudomonadati</taxon>
        <taxon>Pseudomonadota</taxon>
        <taxon>Alphaproteobacteria</taxon>
        <taxon>Hyphomicrobiales</taxon>
        <taxon>Nitrobacteraceae</taxon>
        <taxon>Bradyrhizobium</taxon>
    </lineage>
</organism>
<evidence type="ECO:0000259" key="1">
    <source>
        <dbReference type="Pfam" id="PF13649"/>
    </source>
</evidence>
<feature type="domain" description="Methyltransferase" evidence="1">
    <location>
        <begin position="57"/>
        <end position="148"/>
    </location>
</feature>
<evidence type="ECO:0000313" key="2">
    <source>
        <dbReference type="EMBL" id="QWG25102.1"/>
    </source>
</evidence>
<dbReference type="InterPro" id="IPR041698">
    <property type="entry name" value="Methyltransf_25"/>
</dbReference>
<dbReference type="AlphaFoldDB" id="A0A975P1B2"/>
<dbReference type="Gene3D" id="3.40.50.150">
    <property type="entry name" value="Vaccinia Virus protein VP39"/>
    <property type="match status" value="1"/>
</dbReference>
<dbReference type="SUPFAM" id="SSF53335">
    <property type="entry name" value="S-adenosyl-L-methionine-dependent methyltransferases"/>
    <property type="match status" value="1"/>
</dbReference>
<dbReference type="RefSeq" id="WP_215605842.1">
    <property type="nucleotide sequence ID" value="NZ_CP076136.1"/>
</dbReference>
<sequence length="258" mass="28963">MNTQSTEKTKEAYEAGKIYKSSTICAHADRNSPEYALRQLWEKIELVRKHARPGRLVDLCCATGVHLIELADLSEDAIGVDFSAPFIEKAKADADAAGLQIRFIEGDVRAIPLDSATVTTLYSFSALYLVPDLDKVISEIARVLGPSGRCILDFGNSRSLNTYCVSKYTELPPSFHLPLPKILKMLSQNGLSVVEHRAFQILPLWADRPGWLWPLLHPKWKMFMGKRLGNRMIDEWVSNLPGLKQIAFRHLIVAEKCS</sequence>
<name>A0A975P1B2_9BRAD</name>
<gene>
    <name evidence="2" type="ORF">KMZ93_09595</name>
</gene>
<dbReference type="GO" id="GO:0008168">
    <property type="term" value="F:methyltransferase activity"/>
    <property type="evidence" value="ECO:0007669"/>
    <property type="project" value="UniProtKB-KW"/>
</dbReference>
<proteinExistence type="predicted"/>
<protein>
    <submittedName>
        <fullName evidence="2">Class I SAM-dependent methyltransferase</fullName>
    </submittedName>
</protein>
<evidence type="ECO:0000313" key="3">
    <source>
        <dbReference type="Proteomes" id="UP000676951"/>
    </source>
</evidence>
<keyword evidence="2" id="KW-0489">Methyltransferase</keyword>
<dbReference type="CDD" id="cd02440">
    <property type="entry name" value="AdoMet_MTases"/>
    <property type="match status" value="1"/>
</dbReference>
<dbReference type="GO" id="GO:0032259">
    <property type="term" value="P:methylation"/>
    <property type="evidence" value="ECO:0007669"/>
    <property type="project" value="UniProtKB-KW"/>
</dbReference>
<dbReference type="Pfam" id="PF13649">
    <property type="entry name" value="Methyltransf_25"/>
    <property type="match status" value="1"/>
</dbReference>
<dbReference type="InterPro" id="IPR029063">
    <property type="entry name" value="SAM-dependent_MTases_sf"/>
</dbReference>
<dbReference type="PANTHER" id="PTHR43591">
    <property type="entry name" value="METHYLTRANSFERASE"/>
    <property type="match status" value="1"/>
</dbReference>
<keyword evidence="3" id="KW-1185">Reference proteome</keyword>
<reference evidence="2 3" key="1">
    <citation type="submission" date="2021-06" db="EMBL/GenBank/DDBJ databases">
        <title>Bradyrhizobium sp. S2-11-4 Genome sequencing.</title>
        <authorList>
            <person name="Jin L."/>
        </authorList>
    </citation>
    <scope>NUCLEOTIDE SEQUENCE [LARGE SCALE GENOMIC DNA]</scope>
    <source>
        <strain evidence="2 3">S2-11-4</strain>
    </source>
</reference>
<keyword evidence="2" id="KW-0808">Transferase</keyword>
<accession>A0A975P1B2</accession>
<dbReference type="EMBL" id="CP076136">
    <property type="protein sequence ID" value="QWG25102.1"/>
    <property type="molecule type" value="Genomic_DNA"/>
</dbReference>